<dbReference type="HOGENOM" id="CLU_3167346_0_0_6"/>
<dbReference type="EMBL" id="CP001836">
    <property type="protein sequence ID" value="ACZ75469.1"/>
    <property type="molecule type" value="Genomic_DNA"/>
</dbReference>
<dbReference type="Proteomes" id="UP000001446">
    <property type="component" value="Chromosome"/>
</dbReference>
<dbReference type="KEGG" id="ddc:Dd586_0575"/>
<reference evidence="1" key="1">
    <citation type="submission" date="2009-12" db="EMBL/GenBank/DDBJ databases">
        <title>Complete sequence of Dickeya dadantii Ech586.</title>
        <authorList>
            <consortium name="US DOE Joint Genome Institute"/>
            <person name="Lucas S."/>
            <person name="Copeland A."/>
            <person name="Lapidus A."/>
            <person name="Glavina del Rio T."/>
            <person name="Tice H."/>
            <person name="Bruce D."/>
            <person name="Goodwin L."/>
            <person name="Pitluck S."/>
            <person name="Munk A.C."/>
            <person name="Brettin T."/>
            <person name="Detter J.C."/>
            <person name="Han C."/>
            <person name="Tapia R."/>
            <person name="Larimer F."/>
            <person name="Land M."/>
            <person name="Hauser L."/>
            <person name="Kyrpides N."/>
            <person name="Mikhailova N."/>
            <person name="Balakrishnan V."/>
            <person name="Glasner J."/>
            <person name="Perna N.T."/>
        </authorList>
    </citation>
    <scope>NUCLEOTIDE SEQUENCE [LARGE SCALE GENOMIC DNA]</scope>
    <source>
        <strain evidence="1">Ech586</strain>
    </source>
</reference>
<name>D2BRR5_DICZ5</name>
<evidence type="ECO:0000313" key="1">
    <source>
        <dbReference type="EMBL" id="ACZ75469.1"/>
    </source>
</evidence>
<organism evidence="1 2">
    <name type="scientific">Dickeya zeae (strain Ech586)</name>
    <name type="common">Dickeya dadantii (strain Ech586)</name>
    <dbReference type="NCBI Taxonomy" id="590409"/>
    <lineage>
        <taxon>Bacteria</taxon>
        <taxon>Pseudomonadati</taxon>
        <taxon>Pseudomonadota</taxon>
        <taxon>Gammaproteobacteria</taxon>
        <taxon>Enterobacterales</taxon>
        <taxon>Pectobacteriaceae</taxon>
        <taxon>Dickeya</taxon>
        <taxon>Dickeya parazeae</taxon>
    </lineage>
</organism>
<sequence>MTSNKPIVPGLLELGIRHTQRQVQPDNRVIDPHLPNPPCAGFFTSLG</sequence>
<dbReference type="STRING" id="590409.Dd586_0575"/>
<keyword evidence="2" id="KW-1185">Reference proteome</keyword>
<evidence type="ECO:0000313" key="2">
    <source>
        <dbReference type="Proteomes" id="UP000001446"/>
    </source>
</evidence>
<dbReference type="AlphaFoldDB" id="D2BRR5"/>
<accession>D2BRR5</accession>
<gene>
    <name evidence="1" type="ordered locus">Dd586_0575</name>
</gene>
<protein>
    <submittedName>
        <fullName evidence="1">Uncharacterized protein</fullName>
    </submittedName>
</protein>
<proteinExistence type="predicted"/>